<protein>
    <submittedName>
        <fullName evidence="11">Uncharacterized protein</fullName>
    </submittedName>
</protein>
<dbReference type="GO" id="GO:0000070">
    <property type="term" value="P:mitotic sister chromatid segregation"/>
    <property type="evidence" value="ECO:0007669"/>
    <property type="project" value="TreeGrafter"/>
</dbReference>
<comment type="similarity">
    <text evidence="2">Belongs to the mis12 family.</text>
</comment>
<gene>
    <name evidence="11" type="ORF">PDE001_LOCUS7987</name>
</gene>
<keyword evidence="8" id="KW-0131">Cell cycle</keyword>
<dbReference type="Pfam" id="PF05859">
    <property type="entry name" value="Mis12"/>
    <property type="match status" value="1"/>
</dbReference>
<proteinExistence type="inferred from homology"/>
<name>A0AAV0UY00_9STRA</name>
<evidence type="ECO:0000256" key="4">
    <source>
        <dbReference type="ARBA" id="ARBA00022618"/>
    </source>
</evidence>
<evidence type="ECO:0000256" key="8">
    <source>
        <dbReference type="ARBA" id="ARBA00023306"/>
    </source>
</evidence>
<organism evidence="11 12">
    <name type="scientific">Peronospora destructor</name>
    <dbReference type="NCBI Taxonomy" id="86335"/>
    <lineage>
        <taxon>Eukaryota</taxon>
        <taxon>Sar</taxon>
        <taxon>Stramenopiles</taxon>
        <taxon>Oomycota</taxon>
        <taxon>Peronosporomycetes</taxon>
        <taxon>Peronosporales</taxon>
        <taxon>Peronosporaceae</taxon>
        <taxon>Peronospora</taxon>
    </lineage>
</organism>
<evidence type="ECO:0000256" key="3">
    <source>
        <dbReference type="ARBA" id="ARBA00022454"/>
    </source>
</evidence>
<keyword evidence="12" id="KW-1185">Reference proteome</keyword>
<evidence type="ECO:0000256" key="5">
    <source>
        <dbReference type="ARBA" id="ARBA00022776"/>
    </source>
</evidence>
<evidence type="ECO:0000256" key="1">
    <source>
        <dbReference type="ARBA" id="ARBA00004629"/>
    </source>
</evidence>
<comment type="subcellular location">
    <subcellularLocation>
        <location evidence="1">Chromosome</location>
        <location evidence="1">Centromere</location>
        <location evidence="1">Kinetochore</location>
    </subcellularLocation>
</comment>
<keyword evidence="9" id="KW-0137">Centromere</keyword>
<keyword evidence="5" id="KW-0498">Mitosis</keyword>
<keyword evidence="3" id="KW-0158">Chromosome</keyword>
<dbReference type="EMBL" id="CANTFM010001620">
    <property type="protein sequence ID" value="CAI5741811.1"/>
    <property type="molecule type" value="Genomic_DNA"/>
</dbReference>
<dbReference type="AlphaFoldDB" id="A0AAV0UY00"/>
<dbReference type="InterPro" id="IPR008685">
    <property type="entry name" value="Centromere_Mis12"/>
</dbReference>
<evidence type="ECO:0000313" key="12">
    <source>
        <dbReference type="Proteomes" id="UP001162029"/>
    </source>
</evidence>
<accession>A0AAV0UY00</accession>
<dbReference type="GO" id="GO:0051301">
    <property type="term" value="P:cell division"/>
    <property type="evidence" value="ECO:0007669"/>
    <property type="project" value="UniProtKB-KW"/>
</dbReference>
<dbReference type="GO" id="GO:0000444">
    <property type="term" value="C:MIS12/MIND type complex"/>
    <property type="evidence" value="ECO:0007669"/>
    <property type="project" value="TreeGrafter"/>
</dbReference>
<sequence length="273" mass="31254">MASAKTGGILTGFLPALTEQISESVVEVTGEVENALHQKLESTGSKKKQAKQLNAVAKSSGKYMAKVHRAFEKNFEKFELYVRRNIVLVPDALADEVAQIRAERQQKDGESERIRQEGEEDLALLSKEEREEQEVDAQLETLRLRLRDLTVANQRLELEQKALHERTQHFRGLVTRVAFLDDIPERAISPLKRTAEDISALHETFLRMDNIQTALEEDSRQYKRSKVATRGSFRNLRKRFTARTAEMTYRTTEDLEELHSKLLTMHPPTKASP</sequence>
<evidence type="ECO:0000256" key="6">
    <source>
        <dbReference type="ARBA" id="ARBA00022838"/>
    </source>
</evidence>
<feature type="coiled-coil region" evidence="10">
    <location>
        <begin position="97"/>
        <end position="166"/>
    </location>
</feature>
<evidence type="ECO:0000256" key="7">
    <source>
        <dbReference type="ARBA" id="ARBA00023054"/>
    </source>
</evidence>
<evidence type="ECO:0000313" key="11">
    <source>
        <dbReference type="EMBL" id="CAI5741811.1"/>
    </source>
</evidence>
<evidence type="ECO:0000256" key="10">
    <source>
        <dbReference type="SAM" id="Coils"/>
    </source>
</evidence>
<reference evidence="11" key="1">
    <citation type="submission" date="2022-12" db="EMBL/GenBank/DDBJ databases">
        <authorList>
            <person name="Webb A."/>
        </authorList>
    </citation>
    <scope>NUCLEOTIDE SEQUENCE</scope>
    <source>
        <strain evidence="11">Pd1</strain>
    </source>
</reference>
<keyword evidence="4" id="KW-0132">Cell division</keyword>
<dbReference type="PANTHER" id="PTHR14527">
    <property type="entry name" value="PROTEIN MIS12 HOMOLOG"/>
    <property type="match status" value="1"/>
</dbReference>
<evidence type="ECO:0000256" key="2">
    <source>
        <dbReference type="ARBA" id="ARBA00008643"/>
    </source>
</evidence>
<dbReference type="GO" id="GO:0005634">
    <property type="term" value="C:nucleus"/>
    <property type="evidence" value="ECO:0007669"/>
    <property type="project" value="InterPro"/>
</dbReference>
<comment type="caution">
    <text evidence="11">The sequence shown here is derived from an EMBL/GenBank/DDBJ whole genome shotgun (WGS) entry which is preliminary data.</text>
</comment>
<keyword evidence="7 10" id="KW-0175">Coiled coil</keyword>
<evidence type="ECO:0000256" key="9">
    <source>
        <dbReference type="ARBA" id="ARBA00023328"/>
    </source>
</evidence>
<dbReference type="PANTHER" id="PTHR14527:SF2">
    <property type="entry name" value="PROTEIN MIS12 HOMOLOG"/>
    <property type="match status" value="1"/>
</dbReference>
<dbReference type="GO" id="GO:0051382">
    <property type="term" value="P:kinetochore assembly"/>
    <property type="evidence" value="ECO:0007669"/>
    <property type="project" value="TreeGrafter"/>
</dbReference>
<keyword evidence="6" id="KW-0995">Kinetochore</keyword>
<dbReference type="Proteomes" id="UP001162029">
    <property type="component" value="Unassembled WGS sequence"/>
</dbReference>